<reference evidence="1" key="1">
    <citation type="submission" date="2022-07" db="EMBL/GenBank/DDBJ databases">
        <title>Phylogenomic reconstructions and comparative analyses of Kickxellomycotina fungi.</title>
        <authorList>
            <person name="Reynolds N.K."/>
            <person name="Stajich J.E."/>
            <person name="Barry K."/>
            <person name="Grigoriev I.V."/>
            <person name="Crous P."/>
            <person name="Smith M.E."/>
        </authorList>
    </citation>
    <scope>NUCLEOTIDE SEQUENCE</scope>
    <source>
        <strain evidence="1">NRRL 5244</strain>
    </source>
</reference>
<keyword evidence="2" id="KW-1185">Reference proteome</keyword>
<protein>
    <submittedName>
        <fullName evidence="1">Uncharacterized protein</fullName>
    </submittedName>
</protein>
<sequence length="102" mass="11376">MRLTFVFVAIAAVAAAAPHKFQRRDVEGARAFLPLIKGSANNEALVSNINTFFEHLGKTDNDVDVAQTAENMKQQLKAYFKNKTPTQQSANWVYSVLLHLVQ</sequence>
<name>A0ACC1J6L9_9FUNG</name>
<proteinExistence type="predicted"/>
<accession>A0ACC1J6L9</accession>
<evidence type="ECO:0000313" key="1">
    <source>
        <dbReference type="EMBL" id="KAJ1939363.1"/>
    </source>
</evidence>
<dbReference type="Proteomes" id="UP001150603">
    <property type="component" value="Unassembled WGS sequence"/>
</dbReference>
<organism evidence="1 2">
    <name type="scientific">Linderina macrospora</name>
    <dbReference type="NCBI Taxonomy" id="4868"/>
    <lineage>
        <taxon>Eukaryota</taxon>
        <taxon>Fungi</taxon>
        <taxon>Fungi incertae sedis</taxon>
        <taxon>Zoopagomycota</taxon>
        <taxon>Kickxellomycotina</taxon>
        <taxon>Kickxellomycetes</taxon>
        <taxon>Kickxellales</taxon>
        <taxon>Kickxellaceae</taxon>
        <taxon>Linderina</taxon>
    </lineage>
</organism>
<dbReference type="EMBL" id="JANBPW010002872">
    <property type="protein sequence ID" value="KAJ1939363.1"/>
    <property type="molecule type" value="Genomic_DNA"/>
</dbReference>
<comment type="caution">
    <text evidence="1">The sequence shown here is derived from an EMBL/GenBank/DDBJ whole genome shotgun (WGS) entry which is preliminary data.</text>
</comment>
<gene>
    <name evidence="1" type="ORF">FBU59_004148</name>
</gene>
<evidence type="ECO:0000313" key="2">
    <source>
        <dbReference type="Proteomes" id="UP001150603"/>
    </source>
</evidence>